<dbReference type="STRING" id="658057.SAMN04488032_1267"/>
<keyword evidence="2" id="KW-1185">Reference proteome</keyword>
<evidence type="ECO:0000313" key="1">
    <source>
        <dbReference type="EMBL" id="SLN70614.1"/>
    </source>
</evidence>
<protein>
    <submittedName>
        <fullName evidence="1">Uncharacterized protein</fullName>
    </submittedName>
</protein>
<dbReference type="RefSeq" id="WP_085850851.1">
    <property type="nucleotide sequence ID" value="NZ_FNZV01000026.1"/>
</dbReference>
<evidence type="ECO:0000313" key="2">
    <source>
        <dbReference type="Proteomes" id="UP000193307"/>
    </source>
</evidence>
<name>A0A1Y5TXC6_9RHOB</name>
<proteinExistence type="predicted"/>
<accession>A0A1Y5TXC6</accession>
<dbReference type="OrthoDB" id="7605048at2"/>
<dbReference type="EMBL" id="FWFW01000023">
    <property type="protein sequence ID" value="SLN70614.1"/>
    <property type="molecule type" value="Genomic_DNA"/>
</dbReference>
<dbReference type="Proteomes" id="UP000193307">
    <property type="component" value="Unassembled WGS sequence"/>
</dbReference>
<organism evidence="1 2">
    <name type="scientific">Pacificibacter marinus</name>
    <dbReference type="NCBI Taxonomy" id="658057"/>
    <lineage>
        <taxon>Bacteria</taxon>
        <taxon>Pseudomonadati</taxon>
        <taxon>Pseudomonadota</taxon>
        <taxon>Alphaproteobacteria</taxon>
        <taxon>Rhodobacterales</taxon>
        <taxon>Roseobacteraceae</taxon>
        <taxon>Pacificibacter</taxon>
    </lineage>
</organism>
<sequence length="87" mass="9757">MDAQILHSGFDGLRFTVQTEITPELRKELALAKAHAKEFGHDIDLHFGDVHLSVTQGGWSSEIKHRDANMTLKICLSANTHFLRVCT</sequence>
<gene>
    <name evidence="1" type="ORF">PAM7971_03785</name>
</gene>
<dbReference type="AlphaFoldDB" id="A0A1Y5TXC6"/>
<reference evidence="1 2" key="1">
    <citation type="submission" date="2017-03" db="EMBL/GenBank/DDBJ databases">
        <authorList>
            <person name="Afonso C.L."/>
            <person name="Miller P.J."/>
            <person name="Scott M.A."/>
            <person name="Spackman E."/>
            <person name="Goraichik I."/>
            <person name="Dimitrov K.M."/>
            <person name="Suarez D.L."/>
            <person name="Swayne D.E."/>
        </authorList>
    </citation>
    <scope>NUCLEOTIDE SEQUENCE [LARGE SCALE GENOMIC DNA]</scope>
    <source>
        <strain evidence="1 2">CECT 7971</strain>
    </source>
</reference>